<reference evidence="1 2" key="1">
    <citation type="journal article" date="2013" name="Mar. Genomics">
        <title>Expression of sulfatases in Rhodopirellula baltica and the diversity of sulfatases in the genus Rhodopirellula.</title>
        <authorList>
            <person name="Wegner C.E."/>
            <person name="Richter-Heitmann T."/>
            <person name="Klindworth A."/>
            <person name="Klockow C."/>
            <person name="Richter M."/>
            <person name="Achstetter T."/>
            <person name="Glockner F.O."/>
            <person name="Harder J."/>
        </authorList>
    </citation>
    <scope>NUCLEOTIDE SEQUENCE [LARGE SCALE GENOMIC DNA]</scope>
    <source>
        <strain evidence="1 2">SM41</strain>
    </source>
</reference>
<proteinExistence type="predicted"/>
<dbReference type="EMBL" id="ANOH01000195">
    <property type="protein sequence ID" value="EMI55822.1"/>
    <property type="molecule type" value="Genomic_DNA"/>
</dbReference>
<organism evidence="1 2">
    <name type="scientific">Rhodopirellula sallentina SM41</name>
    <dbReference type="NCBI Taxonomy" id="1263870"/>
    <lineage>
        <taxon>Bacteria</taxon>
        <taxon>Pseudomonadati</taxon>
        <taxon>Planctomycetota</taxon>
        <taxon>Planctomycetia</taxon>
        <taxon>Pirellulales</taxon>
        <taxon>Pirellulaceae</taxon>
        <taxon>Rhodopirellula</taxon>
    </lineage>
</organism>
<accession>M5U2Y5</accession>
<evidence type="ECO:0000313" key="1">
    <source>
        <dbReference type="EMBL" id="EMI55822.1"/>
    </source>
</evidence>
<name>M5U2Y5_9BACT</name>
<keyword evidence="2" id="KW-1185">Reference proteome</keyword>
<gene>
    <name evidence="1" type="ORF">RSSM_02746</name>
</gene>
<comment type="caution">
    <text evidence="1">The sequence shown here is derived from an EMBL/GenBank/DDBJ whole genome shotgun (WGS) entry which is preliminary data.</text>
</comment>
<dbReference type="AlphaFoldDB" id="M5U2Y5"/>
<dbReference type="Proteomes" id="UP000011885">
    <property type="component" value="Unassembled WGS sequence"/>
</dbReference>
<protein>
    <submittedName>
        <fullName evidence="1">Uncharacterized protein</fullName>
    </submittedName>
</protein>
<evidence type="ECO:0000313" key="2">
    <source>
        <dbReference type="Proteomes" id="UP000011885"/>
    </source>
</evidence>
<dbReference type="PATRIC" id="fig|1263870.3.peg.2918"/>
<sequence>MVGSLKDGRYSHHPISRAKIPGGWLMTIQTNDQTQRSVGITFVPDPKHEWDGKSLP</sequence>